<evidence type="ECO:0000313" key="6">
    <source>
        <dbReference type="EMBL" id="GIF89850.1"/>
    </source>
</evidence>
<dbReference type="PANTHER" id="PTHR14226:SF29">
    <property type="entry name" value="NEUROPATHY TARGET ESTERASE SWS"/>
    <property type="match status" value="1"/>
</dbReference>
<accession>A0A8J3K351</accession>
<dbReference type="InterPro" id="IPR050301">
    <property type="entry name" value="NTE"/>
</dbReference>
<keyword evidence="7" id="KW-1185">Reference proteome</keyword>
<dbReference type="EMBL" id="BONG01000018">
    <property type="protein sequence ID" value="GIF89850.1"/>
    <property type="molecule type" value="Genomic_DNA"/>
</dbReference>
<proteinExistence type="predicted"/>
<comment type="caution">
    <text evidence="6">The sequence shown here is derived from an EMBL/GenBank/DDBJ whole genome shotgun (WGS) entry which is preliminary data.</text>
</comment>
<comment type="caution">
    <text evidence="4">Lacks conserved residue(s) required for the propagation of feature annotation.</text>
</comment>
<dbReference type="GO" id="GO:0016787">
    <property type="term" value="F:hydrolase activity"/>
    <property type="evidence" value="ECO:0007669"/>
    <property type="project" value="UniProtKB-UniRule"/>
</dbReference>
<evidence type="ECO:0000256" key="1">
    <source>
        <dbReference type="ARBA" id="ARBA00022801"/>
    </source>
</evidence>
<keyword evidence="3 4" id="KW-0443">Lipid metabolism</keyword>
<evidence type="ECO:0000259" key="5">
    <source>
        <dbReference type="PROSITE" id="PS51635"/>
    </source>
</evidence>
<feature type="short sequence motif" description="DGA/G" evidence="4">
    <location>
        <begin position="223"/>
        <end position="225"/>
    </location>
</feature>
<evidence type="ECO:0000256" key="3">
    <source>
        <dbReference type="ARBA" id="ARBA00023098"/>
    </source>
</evidence>
<dbReference type="SUPFAM" id="SSF52151">
    <property type="entry name" value="FabD/lysophospholipase-like"/>
    <property type="match status" value="1"/>
</dbReference>
<dbReference type="AlphaFoldDB" id="A0A8J3K351"/>
<reference evidence="6 7" key="1">
    <citation type="submission" date="2021-01" db="EMBL/GenBank/DDBJ databases">
        <title>Whole genome shotgun sequence of Catellatospora chokoriensis NBRC 107358.</title>
        <authorList>
            <person name="Komaki H."/>
            <person name="Tamura T."/>
        </authorList>
    </citation>
    <scope>NUCLEOTIDE SEQUENCE [LARGE SCALE GENOMIC DNA]</scope>
    <source>
        <strain evidence="6 7">NBRC 107358</strain>
    </source>
</reference>
<evidence type="ECO:0000313" key="7">
    <source>
        <dbReference type="Proteomes" id="UP000619293"/>
    </source>
</evidence>
<evidence type="ECO:0000256" key="2">
    <source>
        <dbReference type="ARBA" id="ARBA00022963"/>
    </source>
</evidence>
<dbReference type="PROSITE" id="PS51635">
    <property type="entry name" value="PNPLA"/>
    <property type="match status" value="1"/>
</dbReference>
<sequence length="371" mass="40196">MISGARTIGLALSGGGSRAAAFHLGCLRALHDLDLLDRVRVVSGISGGSLLAALWAYGPKEFSDFDAATTELLRRGLHRDIALRAFWPPTTVARNLMSATRAGILTASRPLGAQPRALRRSHRTDALIGTLRDRAFADLKLADVTHAGLDVVLTACDLNTGKAVRFGSVCSSCTAHGTIVSPVTVAEAVGASAAFPVLLPALQRSFLFERNGRREQRDVLLTDGGIYDNLGISVLDPTRSVGFTPHIYNVKYIVACDAGVGDPKPHIAQFWPARMKRSFEITHRRAQDGGRAHLHQTRAAGHIDGFVHAYLGMADRRLPVPVRDLVAQPHVATYPTNFASMSQENLRLISTRGEQLIRTLLPHYCPDLVRV</sequence>
<dbReference type="Proteomes" id="UP000619293">
    <property type="component" value="Unassembled WGS sequence"/>
</dbReference>
<feature type="domain" description="PNPLA" evidence="5">
    <location>
        <begin position="11"/>
        <end position="236"/>
    </location>
</feature>
<dbReference type="Gene3D" id="3.40.1090.10">
    <property type="entry name" value="Cytosolic phospholipase A2 catalytic domain"/>
    <property type="match status" value="2"/>
</dbReference>
<dbReference type="GO" id="GO:0016042">
    <property type="term" value="P:lipid catabolic process"/>
    <property type="evidence" value="ECO:0007669"/>
    <property type="project" value="UniProtKB-UniRule"/>
</dbReference>
<keyword evidence="1 4" id="KW-0378">Hydrolase</keyword>
<keyword evidence="2 4" id="KW-0442">Lipid degradation</keyword>
<dbReference type="PANTHER" id="PTHR14226">
    <property type="entry name" value="NEUROPATHY TARGET ESTERASE/SWISS CHEESE D.MELANOGASTER"/>
    <property type="match status" value="1"/>
</dbReference>
<evidence type="ECO:0000256" key="4">
    <source>
        <dbReference type="PROSITE-ProRule" id="PRU01161"/>
    </source>
</evidence>
<name>A0A8J3K351_9ACTN</name>
<protein>
    <recommendedName>
        <fullName evidence="5">PNPLA domain-containing protein</fullName>
    </recommendedName>
</protein>
<feature type="active site" description="Proton acceptor" evidence="4">
    <location>
        <position position="223"/>
    </location>
</feature>
<feature type="short sequence motif" description="GXSXG" evidence="4">
    <location>
        <begin position="44"/>
        <end position="48"/>
    </location>
</feature>
<dbReference type="InterPro" id="IPR002641">
    <property type="entry name" value="PNPLA_dom"/>
</dbReference>
<organism evidence="6 7">
    <name type="scientific">Catellatospora chokoriensis</name>
    <dbReference type="NCBI Taxonomy" id="310353"/>
    <lineage>
        <taxon>Bacteria</taxon>
        <taxon>Bacillati</taxon>
        <taxon>Actinomycetota</taxon>
        <taxon>Actinomycetes</taxon>
        <taxon>Micromonosporales</taxon>
        <taxon>Micromonosporaceae</taxon>
        <taxon>Catellatospora</taxon>
    </lineage>
</organism>
<gene>
    <name evidence="6" type="ORF">Cch02nite_32940</name>
</gene>
<dbReference type="Pfam" id="PF01734">
    <property type="entry name" value="Patatin"/>
    <property type="match status" value="1"/>
</dbReference>
<feature type="active site" description="Nucleophile" evidence="4">
    <location>
        <position position="46"/>
    </location>
</feature>
<dbReference type="RefSeq" id="WP_191838993.1">
    <property type="nucleotide sequence ID" value="NZ_BAAALB010000008.1"/>
</dbReference>
<dbReference type="InterPro" id="IPR016035">
    <property type="entry name" value="Acyl_Trfase/lysoPLipase"/>
</dbReference>